<comment type="caution">
    <text evidence="1">The sequence shown here is derived from an EMBL/GenBank/DDBJ whole genome shotgun (WGS) entry which is preliminary data.</text>
</comment>
<gene>
    <name evidence="1" type="ORF">GCM10007231_21300</name>
</gene>
<keyword evidence="2" id="KW-1185">Reference proteome</keyword>
<name>A0ABQ1QB94_9ACTN</name>
<proteinExistence type="predicted"/>
<evidence type="ECO:0000313" key="2">
    <source>
        <dbReference type="Proteomes" id="UP000630594"/>
    </source>
</evidence>
<dbReference type="Proteomes" id="UP000630594">
    <property type="component" value="Unassembled WGS sequence"/>
</dbReference>
<evidence type="ECO:0000313" key="1">
    <source>
        <dbReference type="EMBL" id="GGD21868.1"/>
    </source>
</evidence>
<reference evidence="2" key="1">
    <citation type="journal article" date="2019" name="Int. J. Syst. Evol. Microbiol.">
        <title>The Global Catalogue of Microorganisms (GCM) 10K type strain sequencing project: providing services to taxonomists for standard genome sequencing and annotation.</title>
        <authorList>
            <consortium name="The Broad Institute Genomics Platform"/>
            <consortium name="The Broad Institute Genome Sequencing Center for Infectious Disease"/>
            <person name="Wu L."/>
            <person name="Ma J."/>
        </authorList>
    </citation>
    <scope>NUCLEOTIDE SEQUENCE [LARGE SCALE GENOMIC DNA]</scope>
    <source>
        <strain evidence="2">CCM 7403</strain>
    </source>
</reference>
<dbReference type="EMBL" id="BMCK01000003">
    <property type="protein sequence ID" value="GGD21868.1"/>
    <property type="molecule type" value="Genomic_DNA"/>
</dbReference>
<accession>A0ABQ1QB94</accession>
<protein>
    <submittedName>
        <fullName evidence="1">Uncharacterized protein</fullName>
    </submittedName>
</protein>
<sequence length="49" mass="5194">MGDPVPTESADLLPELSPELNLLLARMREVALGETAVAMSFDPSRGAPK</sequence>
<organism evidence="1 2">
    <name type="scientific">Nocardioides daphniae</name>
    <dbReference type="NCBI Taxonomy" id="402297"/>
    <lineage>
        <taxon>Bacteria</taxon>
        <taxon>Bacillati</taxon>
        <taxon>Actinomycetota</taxon>
        <taxon>Actinomycetes</taxon>
        <taxon>Propionibacteriales</taxon>
        <taxon>Nocardioidaceae</taxon>
        <taxon>Nocardioides</taxon>
    </lineage>
</organism>
<dbReference type="RefSeq" id="WP_188421727.1">
    <property type="nucleotide sequence ID" value="NZ_BMCK01000003.1"/>
</dbReference>